<evidence type="ECO:0008006" key="8">
    <source>
        <dbReference type="Google" id="ProtNLM"/>
    </source>
</evidence>
<feature type="transmembrane region" description="Helical" evidence="5">
    <location>
        <begin position="406"/>
        <end position="424"/>
    </location>
</feature>
<feature type="transmembrane region" description="Helical" evidence="5">
    <location>
        <begin position="336"/>
        <end position="355"/>
    </location>
</feature>
<proteinExistence type="predicted"/>
<keyword evidence="4 5" id="KW-0472">Membrane</keyword>
<evidence type="ECO:0000256" key="3">
    <source>
        <dbReference type="ARBA" id="ARBA00022989"/>
    </source>
</evidence>
<organism evidence="6 7">
    <name type="scientific">Exophiala bonariae</name>
    <dbReference type="NCBI Taxonomy" id="1690606"/>
    <lineage>
        <taxon>Eukaryota</taxon>
        <taxon>Fungi</taxon>
        <taxon>Dikarya</taxon>
        <taxon>Ascomycota</taxon>
        <taxon>Pezizomycotina</taxon>
        <taxon>Eurotiomycetes</taxon>
        <taxon>Chaetothyriomycetidae</taxon>
        <taxon>Chaetothyriales</taxon>
        <taxon>Herpotrichiellaceae</taxon>
        <taxon>Exophiala</taxon>
    </lineage>
</organism>
<dbReference type="InterPro" id="IPR010291">
    <property type="entry name" value="Ion_channel_UNC-93"/>
</dbReference>
<feature type="transmembrane region" description="Helical" evidence="5">
    <location>
        <begin position="103"/>
        <end position="122"/>
    </location>
</feature>
<dbReference type="PANTHER" id="PTHR23294:SF59">
    <property type="entry name" value="UNC93-LIKE PROTEIN C922.05C"/>
    <property type="match status" value="1"/>
</dbReference>
<gene>
    <name evidence="6" type="ORF">LTR84_009424</name>
</gene>
<keyword evidence="3 5" id="KW-1133">Transmembrane helix</keyword>
<comment type="subcellular location">
    <subcellularLocation>
        <location evidence="1">Membrane</location>
        <topology evidence="1">Multi-pass membrane protein</topology>
    </subcellularLocation>
</comment>
<evidence type="ECO:0000256" key="4">
    <source>
        <dbReference type="ARBA" id="ARBA00023136"/>
    </source>
</evidence>
<evidence type="ECO:0000256" key="1">
    <source>
        <dbReference type="ARBA" id="ARBA00004141"/>
    </source>
</evidence>
<evidence type="ECO:0000313" key="7">
    <source>
        <dbReference type="Proteomes" id="UP001358417"/>
    </source>
</evidence>
<sequence>MAKAASSPVTNRDHGNSEQKLPALRLNNPAVQIILITICLFCNPGLYASITASPFPENEVFVFSSFLASSLINVLGPRFTVCIGVTGYPLYTGAMWYYDVTGRIWYPIFAGAYLGVSAGCLWTTASYMANTYPEEKDKGMWRAIQWTGNLLGATVGGCIALGINWNAKSTGVPHSLYIIFVILACCSLLFGTMILPPAKLIRSDGTHIAEFKPISMKASIIETAKTFTDPIMIIMLPVAFIPEMFMPLQSSMNAYAYNLRTRSLNNLLNNVTQIPTVIGCGLLLDNKKLRRKTRAFIAITIIMIWVTGSYVAQTIWLSSWKFNRHIPGPSIDITDAAYPGAVIIYLFYGGQYGMFQNTVVWIIGSLTNDPRRISHLSGIFVGLLSAGTAISFGCDATAQPYENENAAFFALTMLCWPSLYYVVWKYMKDTNYFLEENVIVPIHARKQLQVHMEETGQTLEIENDHPDRKM</sequence>
<evidence type="ECO:0000256" key="2">
    <source>
        <dbReference type="ARBA" id="ARBA00022692"/>
    </source>
</evidence>
<feature type="transmembrane region" description="Helical" evidence="5">
    <location>
        <begin position="175"/>
        <end position="195"/>
    </location>
</feature>
<comment type="caution">
    <text evidence="6">The sequence shown here is derived from an EMBL/GenBank/DDBJ whole genome shotgun (WGS) entry which is preliminary data.</text>
</comment>
<dbReference type="InterPro" id="IPR051617">
    <property type="entry name" value="UNC-93-like_regulator"/>
</dbReference>
<dbReference type="AlphaFoldDB" id="A0AAV9MV52"/>
<dbReference type="SUPFAM" id="SSF103473">
    <property type="entry name" value="MFS general substrate transporter"/>
    <property type="match status" value="1"/>
</dbReference>
<dbReference type="Proteomes" id="UP001358417">
    <property type="component" value="Unassembled WGS sequence"/>
</dbReference>
<feature type="transmembrane region" description="Helical" evidence="5">
    <location>
        <begin position="143"/>
        <end position="163"/>
    </location>
</feature>
<protein>
    <recommendedName>
        <fullName evidence="8">Major facilitator superfamily (MFS) profile domain-containing protein</fullName>
    </recommendedName>
</protein>
<feature type="transmembrane region" description="Helical" evidence="5">
    <location>
        <begin position="296"/>
        <end position="316"/>
    </location>
</feature>
<evidence type="ECO:0000256" key="5">
    <source>
        <dbReference type="SAM" id="Phobius"/>
    </source>
</evidence>
<keyword evidence="7" id="KW-1185">Reference proteome</keyword>
<feature type="transmembrane region" description="Helical" evidence="5">
    <location>
        <begin position="376"/>
        <end position="394"/>
    </location>
</feature>
<keyword evidence="2 5" id="KW-0812">Transmembrane</keyword>
<dbReference type="InterPro" id="IPR036259">
    <property type="entry name" value="MFS_trans_sf"/>
</dbReference>
<name>A0AAV9MV52_9EURO</name>
<dbReference type="Pfam" id="PF05978">
    <property type="entry name" value="UNC-93"/>
    <property type="match status" value="1"/>
</dbReference>
<dbReference type="GeneID" id="89977583"/>
<accession>A0AAV9MV52</accession>
<feature type="transmembrane region" description="Helical" evidence="5">
    <location>
        <begin position="60"/>
        <end position="91"/>
    </location>
</feature>
<reference evidence="6 7" key="1">
    <citation type="submission" date="2023-08" db="EMBL/GenBank/DDBJ databases">
        <title>Black Yeasts Isolated from many extreme environments.</title>
        <authorList>
            <person name="Coleine C."/>
            <person name="Stajich J.E."/>
            <person name="Selbmann L."/>
        </authorList>
    </citation>
    <scope>NUCLEOTIDE SEQUENCE [LARGE SCALE GENOMIC DNA]</scope>
    <source>
        <strain evidence="6 7">CCFEE 5792</strain>
    </source>
</reference>
<dbReference type="RefSeq" id="XP_064700950.1">
    <property type="nucleotide sequence ID" value="XM_064852964.1"/>
</dbReference>
<feature type="transmembrane region" description="Helical" evidence="5">
    <location>
        <begin position="30"/>
        <end position="48"/>
    </location>
</feature>
<dbReference type="Gene3D" id="1.20.1250.20">
    <property type="entry name" value="MFS general substrate transporter like domains"/>
    <property type="match status" value="1"/>
</dbReference>
<dbReference type="EMBL" id="JAVRRD010000038">
    <property type="protein sequence ID" value="KAK5045318.1"/>
    <property type="molecule type" value="Genomic_DNA"/>
</dbReference>
<feature type="transmembrane region" description="Helical" evidence="5">
    <location>
        <begin position="226"/>
        <end position="247"/>
    </location>
</feature>
<dbReference type="PANTHER" id="PTHR23294">
    <property type="entry name" value="ET TRANSLATION PRODUCT-RELATED"/>
    <property type="match status" value="1"/>
</dbReference>
<evidence type="ECO:0000313" key="6">
    <source>
        <dbReference type="EMBL" id="KAK5045318.1"/>
    </source>
</evidence>
<dbReference type="GO" id="GO:0016020">
    <property type="term" value="C:membrane"/>
    <property type="evidence" value="ECO:0007669"/>
    <property type="project" value="UniProtKB-SubCell"/>
</dbReference>